<evidence type="ECO:0000256" key="3">
    <source>
        <dbReference type="ARBA" id="ARBA00023242"/>
    </source>
</evidence>
<dbReference type="InterPro" id="IPR044522">
    <property type="entry name" value="TSO1-like"/>
</dbReference>
<dbReference type="PANTHER" id="PTHR46159:SF6">
    <property type="entry name" value="OS12G0605300 PROTEIN"/>
    <property type="match status" value="1"/>
</dbReference>
<sequence>MPKVNFKGRIRFRVMDSPESTKPTTTIAAPTSSLDPVAVQDSPISSYICNLSPLKPVKAAPVAQSFPGLNSPPLVFSSPRIHPHRQSSFLKRPQCTQPSGSELSQQDDRAINIAKGVDESGKSDTKLSCGLIFGTEEGDNSSSVDDQCGSPPGCVDEFLADHMEVDCVELNHSENLTSKQSDNVPKSSSGVADSRDSITEVEKKYDVTKDDRMTLGASPAIFDQAVEKCQEKSPFDTAPGKAEKENEVGDMPSIVCPKVEHHDHALDKHYYEHSATEDAGAGHKVESDCSSQLLLESMQIVEYKDCVQATRALSSEPVENLMLRDPKASPHHCGMRRRCLQFEGAQQNTTVNSPGSWIPSNSTTSSRSSVIPANSEFLESYYVDVPATPANMQLDNMTQPTFLAFSPRNDGTCSSKVSKPSGIGLHLNSIVNAMPAGFGAIASIKSAERGYLSVRGKKSVSMINRHRSENLENCLISSNVVESTTGSKEDGRHESHPSVAASTARSLSHYSVQPLTNDVLLKPIEQQATACGDKRKSNSGHADSLEEKKSSVTNDGDDCKRCNCKKTKCLKLYCDCFAAGIYCAETCACQECFNRPEYEDTVLETREQIETRNPLAFAPKVIQRNTEPQANSTVEGGIISTPSSARHKRGCNCKKSMCLKKYCECYQGNVGCSDGCRCEGCKNVYGRKEDSRLFTKKFAFSEYGMSKDVVNKQAIDERLDASYEERLDMVPSEKGLLHIEPCNPRDLTPLTPSFQSSKYHPSPESDPTFLESYGKSFGSPLNSDNHGMTLETGHRMVLSNHSSMDIPSLMSPMTRDWSNGSGAQLVPGSGHFSSVSSLQWRNSPVTPMTRFGGTKFVQVLDSDDNLHDIMEDDTPEILKDVSTSPNTVKVSSPNKKRVSPPKGGLHELGSSSSAGLRTSRKFILQAVPSFPPLTPCLDSKSSDIQSTSDLQGCSSPK</sequence>
<accession>A0ABC8U858</accession>
<dbReference type="InterPro" id="IPR033467">
    <property type="entry name" value="Tesmin/TSO1-like_CXC"/>
</dbReference>
<evidence type="ECO:0000313" key="7">
    <source>
        <dbReference type="Proteomes" id="UP001642360"/>
    </source>
</evidence>
<dbReference type="AlphaFoldDB" id="A0ABC8U858"/>
<evidence type="ECO:0000256" key="2">
    <source>
        <dbReference type="ARBA" id="ARBA00007267"/>
    </source>
</evidence>
<dbReference type="InterPro" id="IPR005172">
    <property type="entry name" value="CRC"/>
</dbReference>
<feature type="region of interest" description="Disordered" evidence="4">
    <location>
        <begin position="531"/>
        <end position="557"/>
    </location>
</feature>
<comment type="caution">
    <text evidence="6">The sequence shown here is derived from an EMBL/GenBank/DDBJ whole genome shotgun (WGS) entry which is preliminary data.</text>
</comment>
<dbReference type="PROSITE" id="PS51634">
    <property type="entry name" value="CRC"/>
    <property type="match status" value="1"/>
</dbReference>
<reference evidence="6 7" key="1">
    <citation type="submission" date="2024-02" db="EMBL/GenBank/DDBJ databases">
        <authorList>
            <person name="Vignale AGUSTIN F."/>
            <person name="Sosa J E."/>
            <person name="Modenutti C."/>
        </authorList>
    </citation>
    <scope>NUCLEOTIDE SEQUENCE [LARGE SCALE GENOMIC DNA]</scope>
</reference>
<evidence type="ECO:0000256" key="1">
    <source>
        <dbReference type="ARBA" id="ARBA00004123"/>
    </source>
</evidence>
<dbReference type="Proteomes" id="UP001642360">
    <property type="component" value="Unassembled WGS sequence"/>
</dbReference>
<dbReference type="SMART" id="SM01114">
    <property type="entry name" value="CXC"/>
    <property type="match status" value="2"/>
</dbReference>
<gene>
    <name evidence="6" type="ORF">ILEXP_LOCUS46140</name>
</gene>
<dbReference type="Pfam" id="PF03638">
    <property type="entry name" value="TCR"/>
    <property type="match status" value="2"/>
</dbReference>
<evidence type="ECO:0000256" key="4">
    <source>
        <dbReference type="SAM" id="MobiDB-lite"/>
    </source>
</evidence>
<dbReference type="PANTHER" id="PTHR46159">
    <property type="entry name" value="PROTEIN TESMIN/TSO1-LIKE CXC 2"/>
    <property type="match status" value="1"/>
</dbReference>
<feature type="compositionally biased region" description="Polar residues" evidence="4">
    <location>
        <begin position="942"/>
        <end position="957"/>
    </location>
</feature>
<feature type="region of interest" description="Disordered" evidence="4">
    <location>
        <begin position="482"/>
        <end position="505"/>
    </location>
</feature>
<feature type="domain" description="CRC" evidence="5">
    <location>
        <begin position="558"/>
        <end position="686"/>
    </location>
</feature>
<keyword evidence="7" id="KW-1185">Reference proteome</keyword>
<evidence type="ECO:0000313" key="6">
    <source>
        <dbReference type="EMBL" id="CAK9176298.1"/>
    </source>
</evidence>
<protein>
    <recommendedName>
        <fullName evidence="5">CRC domain-containing protein</fullName>
    </recommendedName>
</protein>
<proteinExistence type="inferred from homology"/>
<feature type="compositionally biased region" description="Basic and acidic residues" evidence="4">
    <location>
        <begin position="487"/>
        <end position="496"/>
    </location>
</feature>
<comment type="subcellular location">
    <subcellularLocation>
        <location evidence="1">Nucleus</location>
    </subcellularLocation>
</comment>
<dbReference type="EMBL" id="CAUOFW020006802">
    <property type="protein sequence ID" value="CAK9176298.1"/>
    <property type="molecule type" value="Genomic_DNA"/>
</dbReference>
<keyword evidence="3" id="KW-0539">Nucleus</keyword>
<feature type="region of interest" description="Disordered" evidence="4">
    <location>
        <begin position="879"/>
        <end position="915"/>
    </location>
</feature>
<feature type="compositionally biased region" description="Polar residues" evidence="4">
    <location>
        <begin position="177"/>
        <end position="191"/>
    </location>
</feature>
<comment type="similarity">
    <text evidence="2">Belongs to the lin-54 family.</text>
</comment>
<name>A0ABC8U858_9AQUA</name>
<organism evidence="6 7">
    <name type="scientific">Ilex paraguariensis</name>
    <name type="common">yerba mate</name>
    <dbReference type="NCBI Taxonomy" id="185542"/>
    <lineage>
        <taxon>Eukaryota</taxon>
        <taxon>Viridiplantae</taxon>
        <taxon>Streptophyta</taxon>
        <taxon>Embryophyta</taxon>
        <taxon>Tracheophyta</taxon>
        <taxon>Spermatophyta</taxon>
        <taxon>Magnoliopsida</taxon>
        <taxon>eudicotyledons</taxon>
        <taxon>Gunneridae</taxon>
        <taxon>Pentapetalae</taxon>
        <taxon>asterids</taxon>
        <taxon>campanulids</taxon>
        <taxon>Aquifoliales</taxon>
        <taxon>Aquifoliaceae</taxon>
        <taxon>Ilex</taxon>
    </lineage>
</organism>
<feature type="region of interest" description="Disordered" evidence="4">
    <location>
        <begin position="937"/>
        <end position="957"/>
    </location>
</feature>
<feature type="region of interest" description="Disordered" evidence="4">
    <location>
        <begin position="85"/>
        <end position="108"/>
    </location>
</feature>
<feature type="compositionally biased region" description="Polar residues" evidence="4">
    <location>
        <begin position="86"/>
        <end position="104"/>
    </location>
</feature>
<feature type="region of interest" description="Disordered" evidence="4">
    <location>
        <begin position="177"/>
        <end position="196"/>
    </location>
</feature>
<evidence type="ECO:0000259" key="5">
    <source>
        <dbReference type="PROSITE" id="PS51634"/>
    </source>
</evidence>
<dbReference type="GO" id="GO:0005634">
    <property type="term" value="C:nucleus"/>
    <property type="evidence" value="ECO:0007669"/>
    <property type="project" value="UniProtKB-SubCell"/>
</dbReference>
<feature type="compositionally biased region" description="Polar residues" evidence="4">
    <location>
        <begin position="881"/>
        <end position="893"/>
    </location>
</feature>